<reference evidence="1 2" key="1">
    <citation type="journal article" date="2019" name="Int. J. Syst. Evol. Microbiol.">
        <title>The Global Catalogue of Microorganisms (GCM) 10K type strain sequencing project: providing services to taxonomists for standard genome sequencing and annotation.</title>
        <authorList>
            <consortium name="The Broad Institute Genomics Platform"/>
            <consortium name="The Broad Institute Genome Sequencing Center for Infectious Disease"/>
            <person name="Wu L."/>
            <person name="Ma J."/>
        </authorList>
    </citation>
    <scope>NUCLEOTIDE SEQUENCE [LARGE SCALE GENOMIC DNA]</scope>
    <source>
        <strain evidence="1 2">JCM 14193</strain>
    </source>
</reference>
<evidence type="ECO:0000313" key="2">
    <source>
        <dbReference type="Proteomes" id="UP001500740"/>
    </source>
</evidence>
<name>A0ABN0ZZ11_9BACI</name>
<sequence>MHSYLTPPVEVLTCKINSEDAISKYKNLLGKIEPNKLKRDIHILVVFYRHYYYVNEVGWIRNLK</sequence>
<dbReference type="Proteomes" id="UP001500740">
    <property type="component" value="Unassembled WGS sequence"/>
</dbReference>
<keyword evidence="2" id="KW-1185">Reference proteome</keyword>
<protein>
    <submittedName>
        <fullName evidence="1">Uncharacterized protein</fullName>
    </submittedName>
</protein>
<accession>A0ABN0ZZ11</accession>
<comment type="caution">
    <text evidence="1">The sequence shown here is derived from an EMBL/GenBank/DDBJ whole genome shotgun (WGS) entry which is preliminary data.</text>
</comment>
<dbReference type="EMBL" id="BAAACZ010000014">
    <property type="protein sequence ID" value="GAA0462750.1"/>
    <property type="molecule type" value="Genomic_DNA"/>
</dbReference>
<organism evidence="1 2">
    <name type="scientific">Alkalibacillus silvisoli</name>
    <dbReference type="NCBI Taxonomy" id="392823"/>
    <lineage>
        <taxon>Bacteria</taxon>
        <taxon>Bacillati</taxon>
        <taxon>Bacillota</taxon>
        <taxon>Bacilli</taxon>
        <taxon>Bacillales</taxon>
        <taxon>Bacillaceae</taxon>
        <taxon>Alkalibacillus</taxon>
    </lineage>
</organism>
<proteinExistence type="predicted"/>
<evidence type="ECO:0000313" key="1">
    <source>
        <dbReference type="EMBL" id="GAA0462750.1"/>
    </source>
</evidence>
<gene>
    <name evidence="1" type="ORF">GCM10008935_17870</name>
</gene>